<feature type="transmembrane region" description="Helical" evidence="8">
    <location>
        <begin position="186"/>
        <end position="204"/>
    </location>
</feature>
<feature type="transmembrane region" description="Helical" evidence="8">
    <location>
        <begin position="216"/>
        <end position="236"/>
    </location>
</feature>
<organism evidence="9 10">
    <name type="scientific">Gracilibacillus oryzae</name>
    <dbReference type="NCBI Taxonomy" id="1672701"/>
    <lineage>
        <taxon>Bacteria</taxon>
        <taxon>Bacillati</taxon>
        <taxon>Bacillota</taxon>
        <taxon>Bacilli</taxon>
        <taxon>Bacillales</taxon>
        <taxon>Bacillaceae</taxon>
        <taxon>Gracilibacillus</taxon>
    </lineage>
</organism>
<evidence type="ECO:0000256" key="5">
    <source>
        <dbReference type="ARBA" id="ARBA00022692"/>
    </source>
</evidence>
<dbReference type="InterPro" id="IPR004761">
    <property type="entry name" value="Spore_GerAB"/>
</dbReference>
<dbReference type="GO" id="GO:0009847">
    <property type="term" value="P:spore germination"/>
    <property type="evidence" value="ECO:0007669"/>
    <property type="project" value="InterPro"/>
</dbReference>
<feature type="transmembrane region" description="Helical" evidence="8">
    <location>
        <begin position="64"/>
        <end position="89"/>
    </location>
</feature>
<keyword evidence="10" id="KW-1185">Reference proteome</keyword>
<comment type="subcellular location">
    <subcellularLocation>
        <location evidence="1">Membrane</location>
        <topology evidence="1">Multi-pass membrane protein</topology>
    </subcellularLocation>
</comment>
<dbReference type="RefSeq" id="WP_153402686.1">
    <property type="nucleotide sequence ID" value="NZ_ML762428.1"/>
</dbReference>
<comment type="caution">
    <text evidence="9">The sequence shown here is derived from an EMBL/GenBank/DDBJ whole genome shotgun (WGS) entry which is preliminary data.</text>
</comment>
<accession>A0A7C8KQL7</accession>
<evidence type="ECO:0000313" key="9">
    <source>
        <dbReference type="EMBL" id="KAB8137546.1"/>
    </source>
</evidence>
<evidence type="ECO:0000256" key="8">
    <source>
        <dbReference type="SAM" id="Phobius"/>
    </source>
</evidence>
<feature type="transmembrane region" description="Helical" evidence="8">
    <location>
        <begin position="142"/>
        <end position="160"/>
    </location>
</feature>
<dbReference type="PANTHER" id="PTHR34975">
    <property type="entry name" value="SPORE GERMINATION PROTEIN A2"/>
    <property type="match status" value="1"/>
</dbReference>
<dbReference type="Pfam" id="PF03845">
    <property type="entry name" value="Spore_permease"/>
    <property type="match status" value="1"/>
</dbReference>
<sequence length="362" mass="41184">MNHITNIQLFALIVIFEVGSTTLFALGIGAKQNAWVVVLCAYLCSLLLIWAYTQIPKYYPHKNFAFILDDTLGKALAKPLLLLFGLYFLNQTMHNFYEFGALINMTALPHTPLSFILYVFIIVIIYILILGIEVLTRSIEIVFPFFILVLIAIYFLNLLTGEFEWNNLQPILGNGITPVLKEVPNVLSFPFGEMIVFLTFWHFVKDPNSIRRTTYIAVSFSTLLLLTSLLVILAVLGPKLASHTEIPLLETLLSIHIGMIFTNLDSIGVFIMFIGGFFKTAIHFYGFCLAITWLLNKQKPNWIIVVAGLLLPVLSLMRFESLNDQRWKGIDEGIYNILIYSLIPVFLVILIAVKNWAKRKEK</sequence>
<feature type="transmembrane region" description="Helical" evidence="8">
    <location>
        <begin position="7"/>
        <end position="28"/>
    </location>
</feature>
<dbReference type="PANTHER" id="PTHR34975:SF2">
    <property type="entry name" value="SPORE GERMINATION PROTEIN A2"/>
    <property type="match status" value="1"/>
</dbReference>
<evidence type="ECO:0000256" key="4">
    <source>
        <dbReference type="ARBA" id="ARBA00022544"/>
    </source>
</evidence>
<protein>
    <submittedName>
        <fullName evidence="9">GerAB/ArcD/ProY family transporter</fullName>
    </submittedName>
</protein>
<feature type="transmembrane region" description="Helical" evidence="8">
    <location>
        <begin position="302"/>
        <end position="319"/>
    </location>
</feature>
<feature type="transmembrane region" description="Helical" evidence="8">
    <location>
        <begin position="334"/>
        <end position="353"/>
    </location>
</feature>
<evidence type="ECO:0000256" key="7">
    <source>
        <dbReference type="ARBA" id="ARBA00023136"/>
    </source>
</evidence>
<evidence type="ECO:0000256" key="6">
    <source>
        <dbReference type="ARBA" id="ARBA00022989"/>
    </source>
</evidence>
<keyword evidence="6 8" id="KW-1133">Transmembrane helix</keyword>
<keyword evidence="5 8" id="KW-0812">Transmembrane</keyword>
<dbReference type="OrthoDB" id="2840438at2"/>
<evidence type="ECO:0000313" key="10">
    <source>
        <dbReference type="Proteomes" id="UP000480246"/>
    </source>
</evidence>
<name>A0A7C8KQL7_9BACI</name>
<dbReference type="EMBL" id="WEID01000042">
    <property type="protein sequence ID" value="KAB8137546.1"/>
    <property type="molecule type" value="Genomic_DNA"/>
</dbReference>
<feature type="transmembrane region" description="Helical" evidence="8">
    <location>
        <begin position="115"/>
        <end position="135"/>
    </location>
</feature>
<dbReference type="GO" id="GO:0016020">
    <property type="term" value="C:membrane"/>
    <property type="evidence" value="ECO:0007669"/>
    <property type="project" value="UniProtKB-SubCell"/>
</dbReference>
<feature type="transmembrane region" description="Helical" evidence="8">
    <location>
        <begin position="34"/>
        <end position="52"/>
    </location>
</feature>
<evidence type="ECO:0000256" key="1">
    <source>
        <dbReference type="ARBA" id="ARBA00004141"/>
    </source>
</evidence>
<proteinExistence type="inferred from homology"/>
<dbReference type="AlphaFoldDB" id="A0A7C8KQL7"/>
<evidence type="ECO:0000256" key="2">
    <source>
        <dbReference type="ARBA" id="ARBA00007998"/>
    </source>
</evidence>
<dbReference type="Proteomes" id="UP000480246">
    <property type="component" value="Unassembled WGS sequence"/>
</dbReference>
<gene>
    <name evidence="9" type="ORF">F9U64_09110</name>
</gene>
<reference evidence="9 10" key="1">
    <citation type="submission" date="2019-10" db="EMBL/GenBank/DDBJ databases">
        <title>Gracilibacillus sp. nov. isolated from rice seeds.</title>
        <authorList>
            <person name="He S."/>
        </authorList>
    </citation>
    <scope>NUCLEOTIDE SEQUENCE [LARGE SCALE GENOMIC DNA]</scope>
    <source>
        <strain evidence="9 10">TD8</strain>
    </source>
</reference>
<comment type="similarity">
    <text evidence="2">Belongs to the amino acid-polyamine-organocation (APC) superfamily. Spore germination protein (SGP) (TC 2.A.3.9) family.</text>
</comment>
<feature type="transmembrane region" description="Helical" evidence="8">
    <location>
        <begin position="267"/>
        <end position="295"/>
    </location>
</feature>
<keyword evidence="4" id="KW-0309">Germination</keyword>
<dbReference type="NCBIfam" id="TIGR00912">
    <property type="entry name" value="2A0309"/>
    <property type="match status" value="1"/>
</dbReference>
<keyword evidence="7 8" id="KW-0472">Membrane</keyword>
<evidence type="ECO:0000256" key="3">
    <source>
        <dbReference type="ARBA" id="ARBA00022448"/>
    </source>
</evidence>
<keyword evidence="3" id="KW-0813">Transport</keyword>